<comment type="similarity">
    <text evidence="2">Belongs to the 2H phosphoesterase superfamily. ThpR family.</text>
</comment>
<dbReference type="PANTHER" id="PTHR35561:SF1">
    <property type="entry name" value="RNA 2',3'-CYCLIC PHOSPHODIESTERASE"/>
    <property type="match status" value="1"/>
</dbReference>
<dbReference type="EMBL" id="LR134529">
    <property type="protein sequence ID" value="VEJ44649.1"/>
    <property type="molecule type" value="Genomic_DNA"/>
</dbReference>
<keyword evidence="1 2" id="KW-0378">Hydrolase</keyword>
<evidence type="ECO:0000313" key="4">
    <source>
        <dbReference type="EMBL" id="VEJ44649.1"/>
    </source>
</evidence>
<dbReference type="GO" id="GO:0008664">
    <property type="term" value="F:RNA 2',3'-cyclic 3'-phosphodiesterase activity"/>
    <property type="evidence" value="ECO:0007669"/>
    <property type="project" value="UniProtKB-EC"/>
</dbReference>
<feature type="active site" description="Proton donor" evidence="2">
    <location>
        <position position="37"/>
    </location>
</feature>
<proteinExistence type="inferred from homology"/>
<dbReference type="HAMAP" id="MF_01940">
    <property type="entry name" value="RNA_CPDase"/>
    <property type="match status" value="1"/>
</dbReference>
<feature type="short sequence motif" description="HXTX 1" evidence="2">
    <location>
        <begin position="37"/>
        <end position="40"/>
    </location>
</feature>
<evidence type="ECO:0000256" key="1">
    <source>
        <dbReference type="ARBA" id="ARBA00022801"/>
    </source>
</evidence>
<accession>A0A448V4I4</accession>
<reference evidence="4 5" key="1">
    <citation type="submission" date="2018-12" db="EMBL/GenBank/DDBJ databases">
        <authorList>
            <consortium name="Pathogen Informatics"/>
        </authorList>
    </citation>
    <scope>NUCLEOTIDE SEQUENCE [LARGE SCALE GENOMIC DNA]</scope>
    <source>
        <strain evidence="4 5">NCTC12905</strain>
    </source>
</reference>
<gene>
    <name evidence="4" type="ORF">NCTC12905_00287</name>
</gene>
<dbReference type="InterPro" id="IPR009097">
    <property type="entry name" value="Cyclic_Pdiesterase"/>
</dbReference>
<dbReference type="EC" id="3.1.4.58" evidence="2"/>
<feature type="active site" description="Proton acceptor" evidence="2">
    <location>
        <position position="121"/>
    </location>
</feature>
<protein>
    <recommendedName>
        <fullName evidence="2">RNA 2',3'-cyclic phosphodiesterase</fullName>
        <shortName evidence="2">RNA 2',3'-CPDase</shortName>
        <ecNumber evidence="2">3.1.4.58</ecNumber>
    </recommendedName>
</protein>
<name>A0A448V4I4_BARVI</name>
<feature type="short sequence motif" description="HXTX 2" evidence="2">
    <location>
        <begin position="121"/>
        <end position="124"/>
    </location>
</feature>
<evidence type="ECO:0000313" key="5">
    <source>
        <dbReference type="Proteomes" id="UP000274201"/>
    </source>
</evidence>
<dbReference type="InterPro" id="IPR014051">
    <property type="entry name" value="Phosphoesterase_HXTX"/>
</dbReference>
<dbReference type="AlphaFoldDB" id="A0A448V4I4"/>
<comment type="function">
    <text evidence="2">Hydrolyzes RNA 2',3'-cyclic phosphodiester to an RNA 2'-phosphomonoester.</text>
</comment>
<dbReference type="GO" id="GO:0004113">
    <property type="term" value="F:2',3'-cyclic-nucleotide 3'-phosphodiesterase activity"/>
    <property type="evidence" value="ECO:0007669"/>
    <property type="project" value="InterPro"/>
</dbReference>
<evidence type="ECO:0000256" key="2">
    <source>
        <dbReference type="HAMAP-Rule" id="MF_01940"/>
    </source>
</evidence>
<evidence type="ECO:0000259" key="3">
    <source>
        <dbReference type="Pfam" id="PF02834"/>
    </source>
</evidence>
<dbReference type="NCBIfam" id="TIGR02258">
    <property type="entry name" value="2_5_ligase"/>
    <property type="match status" value="1"/>
</dbReference>
<dbReference type="GO" id="GO:0016874">
    <property type="term" value="F:ligase activity"/>
    <property type="evidence" value="ECO:0007669"/>
    <property type="project" value="UniProtKB-KW"/>
</dbReference>
<keyword evidence="4" id="KW-0436">Ligase</keyword>
<dbReference type="Gene3D" id="3.90.1140.10">
    <property type="entry name" value="Cyclic phosphodiesterase"/>
    <property type="match status" value="1"/>
</dbReference>
<feature type="domain" description="Phosphoesterase HXTX" evidence="3">
    <location>
        <begin position="9"/>
        <end position="83"/>
    </location>
</feature>
<dbReference type="OrthoDB" id="9793819at2"/>
<dbReference type="Proteomes" id="UP000274201">
    <property type="component" value="Chromosome"/>
</dbReference>
<dbReference type="RefSeq" id="WP_126602224.1">
    <property type="nucleotide sequence ID" value="NZ_LR134529.1"/>
</dbReference>
<sequence length="179" mass="20132">MQRLFSALQIPQQTTEALISLQNGLPNAQWINPKNFHITLSFFGEVESALADALIRALDTIKLPPFVLQPRGFDVFGSENAPHSLVVRIEPCETLSLLHEKMQSIRSHLGLTPDEREFTPHITLARLLDIKPEDLPSYLSSRSDFSFLPFEVNHFVLLLSPSPSSDAPYIVEKSWALRG</sequence>
<dbReference type="PANTHER" id="PTHR35561">
    <property type="entry name" value="RNA 2',3'-CYCLIC PHOSPHODIESTERASE"/>
    <property type="match status" value="1"/>
</dbReference>
<organism evidence="4 5">
    <name type="scientific">Bartonella vinsonii</name>
    <name type="common">Rochalimaea vinsonii</name>
    <dbReference type="NCBI Taxonomy" id="33047"/>
    <lineage>
        <taxon>Bacteria</taxon>
        <taxon>Pseudomonadati</taxon>
        <taxon>Pseudomonadota</taxon>
        <taxon>Alphaproteobacteria</taxon>
        <taxon>Hyphomicrobiales</taxon>
        <taxon>Bartonellaceae</taxon>
        <taxon>Bartonella</taxon>
    </lineage>
</organism>
<dbReference type="SUPFAM" id="SSF55144">
    <property type="entry name" value="LigT-like"/>
    <property type="match status" value="1"/>
</dbReference>
<feature type="domain" description="Phosphoesterase HXTX" evidence="3">
    <location>
        <begin position="93"/>
        <end position="162"/>
    </location>
</feature>
<comment type="catalytic activity">
    <reaction evidence="2">
        <text>a 3'-end 2',3'-cyclophospho-ribonucleotide-RNA + H2O = a 3'-end 2'-phospho-ribonucleotide-RNA + H(+)</text>
        <dbReference type="Rhea" id="RHEA:11828"/>
        <dbReference type="Rhea" id="RHEA-COMP:10464"/>
        <dbReference type="Rhea" id="RHEA-COMP:17353"/>
        <dbReference type="ChEBI" id="CHEBI:15377"/>
        <dbReference type="ChEBI" id="CHEBI:15378"/>
        <dbReference type="ChEBI" id="CHEBI:83064"/>
        <dbReference type="ChEBI" id="CHEBI:173113"/>
        <dbReference type="EC" id="3.1.4.58"/>
    </reaction>
</comment>
<dbReference type="InterPro" id="IPR004175">
    <property type="entry name" value="RNA_CPDase"/>
</dbReference>
<dbReference type="Pfam" id="PF02834">
    <property type="entry name" value="LigT_PEase"/>
    <property type="match status" value="2"/>
</dbReference>